<evidence type="ECO:0000256" key="9">
    <source>
        <dbReference type="SAM" id="Phobius"/>
    </source>
</evidence>
<feature type="transmembrane region" description="Helical" evidence="9">
    <location>
        <begin position="273"/>
        <end position="292"/>
    </location>
</feature>
<organism evidence="11">
    <name type="scientific">Blastobotrys adeninivorans</name>
    <name type="common">Yeast</name>
    <name type="synonym">Arxula adeninivorans</name>
    <dbReference type="NCBI Taxonomy" id="409370"/>
    <lineage>
        <taxon>Eukaryota</taxon>
        <taxon>Fungi</taxon>
        <taxon>Dikarya</taxon>
        <taxon>Ascomycota</taxon>
        <taxon>Saccharomycotina</taxon>
        <taxon>Dipodascomycetes</taxon>
        <taxon>Dipodascales</taxon>
        <taxon>Trichomonascaceae</taxon>
        <taxon>Blastobotrys</taxon>
    </lineage>
</organism>
<evidence type="ECO:0000256" key="5">
    <source>
        <dbReference type="ARBA" id="ARBA00022967"/>
    </source>
</evidence>
<evidence type="ECO:0000256" key="2">
    <source>
        <dbReference type="ARBA" id="ARBA00010581"/>
    </source>
</evidence>
<dbReference type="GO" id="GO:0006123">
    <property type="term" value="P:mitochondrial electron transport, cytochrome c to oxygen"/>
    <property type="evidence" value="ECO:0007669"/>
    <property type="project" value="TreeGrafter"/>
</dbReference>
<dbReference type="InterPro" id="IPR024791">
    <property type="entry name" value="Cyt_c/ubiquinol_Oxase_su3"/>
</dbReference>
<dbReference type="InterPro" id="IPR013833">
    <property type="entry name" value="Cyt_c_oxidase_su3_a-hlx"/>
</dbReference>
<feature type="transmembrane region" description="Helical" evidence="9">
    <location>
        <begin position="191"/>
        <end position="213"/>
    </location>
</feature>
<keyword evidence="8 11" id="KW-0496">Mitochondrion</keyword>
<evidence type="ECO:0000259" key="10">
    <source>
        <dbReference type="PROSITE" id="PS50253"/>
    </source>
</evidence>
<proteinExistence type="inferred from homology"/>
<dbReference type="AlphaFoldDB" id="A0A060RCV0"/>
<dbReference type="InterPro" id="IPR035973">
    <property type="entry name" value="Cyt_c_oxidase_su3-like_sf"/>
</dbReference>
<reference evidence="11" key="2">
    <citation type="submission" date="2014-06" db="EMBL/GenBank/DDBJ databases">
        <title>The complete genome of Blastobotrys (Arxula) adeninivorans LS3 - a yeast of biotechnological interest.</title>
        <authorList>
            <person name="Kunze G."/>
            <person name="Gaillardin C."/>
            <person name="Czernicka M."/>
            <person name="Durrens P."/>
            <person name="Martin T."/>
            <person name="Boer E."/>
            <person name="Gabaldon T."/>
            <person name="Cruz J."/>
            <person name="Talla E."/>
            <person name="Marck C."/>
            <person name="Goffeau A."/>
            <person name="Barbe V."/>
            <person name="Baret P."/>
            <person name="Baronian K."/>
            <person name="Beier S."/>
            <person name="Bleykasten C."/>
            <person name="Bode R."/>
            <person name="Casaregola S."/>
            <person name="Despons L."/>
            <person name="Fairhead C."/>
            <person name="Giersberg M."/>
            <person name="Gierski P."/>
            <person name="Hahnel U."/>
            <person name="Hartmann A."/>
            <person name="Jankowska D."/>
            <person name="Jubin C."/>
            <person name="Jung P."/>
            <person name="Lafontaine I."/>
            <person name="Leh-Louis V."/>
            <person name="Lemaire M."/>
            <person name="Marcet-Houben M."/>
            <person name="Mascher M."/>
            <person name="Morel G."/>
            <person name="Richard G.-F."/>
            <person name="Riechen J."/>
            <person name="Sacerdot C."/>
            <person name="Sarkar A."/>
            <person name="Savel G."/>
            <person name="Schacherer J."/>
            <person name="Sherman D."/>
            <person name="Straub M.-L."/>
            <person name="Stein N."/>
            <person name="Thierry A."/>
            <person name="Trautwein-Schult A."/>
            <person name="Westhof E."/>
            <person name="Worch S."/>
            <person name="Dujon B."/>
            <person name="Souciet J.-L."/>
            <person name="Wincker P."/>
            <person name="Scholz U."/>
            <person name="Neuveglise N."/>
        </authorList>
    </citation>
    <scope>NUCLEOTIDE SEQUENCE</scope>
    <source>
        <strain evidence="11">LS3</strain>
    </source>
</reference>
<keyword evidence="5" id="KW-1278">Translocase</keyword>
<dbReference type="InterPro" id="IPR000298">
    <property type="entry name" value="Cyt_c_oxidase-like_su3"/>
</dbReference>
<comment type="function">
    <text evidence="8">Component of the cytochrome c oxidase, the last enzyme in the mitochondrial electron transport chain which drives oxidative phosphorylation. The respiratory chain contains 3 multisubunit complexes succinate dehydrogenase (complex II, CII), ubiquinol-cytochrome c oxidoreductase (cytochrome b-c1 complex, complex III, CIII) and cytochrome c oxidase (complex IV, CIV), that cooperate to transfer electrons derived from NADH and succinate to molecular oxygen, creating an electrochemical gradient over the inner membrane that drives transmembrane transport and the ATP synthase. Cytochrome c oxidase is the component of the respiratory chain that catalyzes the reduction of oxygen to water. Electrons originating from reduced cytochrome c in the intermembrane space (IMS) are transferred via the dinuclear copper A center (CU(A)) of subunit 2 and heme A of subunit 1 to the active site in subunit 1, a binuclear center (BNC) formed by heme A3 and copper B (CU(B)). The BNC reduces molecular oxygen to 2 water molecules using 4 electrons from cytochrome c in the IMS and 4 protons from the mitochondrial matrix.</text>
</comment>
<feature type="transmembrane region" description="Helical" evidence="9">
    <location>
        <begin position="64"/>
        <end position="84"/>
    </location>
</feature>
<comment type="subcellular location">
    <subcellularLocation>
        <location evidence="1">Membrane</location>
        <topology evidence="1">Multi-pass membrane protein</topology>
    </subcellularLocation>
</comment>
<geneLocation type="mitochondrion" evidence="11"/>
<evidence type="ECO:0000256" key="8">
    <source>
        <dbReference type="RuleBase" id="RU003375"/>
    </source>
</evidence>
<comment type="similarity">
    <text evidence="2 8">Belongs to the cytochrome c oxidase subunit 3 family.</text>
</comment>
<sequence length="294" mass="33279">MTDVKDMILKTNDTQGVIGKFNRDKYQIFPYHLVEVSPWPIFTAFSIFGLTFNFALIMHGYIGIVNIFWLNIICLTYSICLWVRDVVTESTYLGWHTLAVRRGINIGFILFIVSEALFFAGVFWAYGHSALAPTVELGAVWPPVNIEAIGPLELPLLNTIILLASGATITHSHHTFIAGYTNNIKTSNRNAALISLGLTILLALIFSACQYIEYTNAAFTISDGVFGSVFYLGTGLHATHIITGTMFLSVAFWRMYAYHFTETHHVGYETTILMWHFLDVVWLILFVFFYWWGS</sequence>
<keyword evidence="4 8" id="KW-0812">Transmembrane</keyword>
<evidence type="ECO:0000256" key="4">
    <source>
        <dbReference type="ARBA" id="ARBA00022692"/>
    </source>
</evidence>
<name>A0A060RCV0_BLAAD</name>
<evidence type="ECO:0000256" key="6">
    <source>
        <dbReference type="ARBA" id="ARBA00022989"/>
    </source>
</evidence>
<dbReference type="PANTHER" id="PTHR11403">
    <property type="entry name" value="CYTOCHROME C OXIDASE SUBUNIT III"/>
    <property type="match status" value="1"/>
</dbReference>
<feature type="transmembrane region" description="Helical" evidence="9">
    <location>
        <begin position="39"/>
        <end position="57"/>
    </location>
</feature>
<dbReference type="Gene3D" id="1.20.120.80">
    <property type="entry name" value="Cytochrome c oxidase, subunit III, four-helix bundle"/>
    <property type="match status" value="1"/>
</dbReference>
<keyword evidence="7 9" id="KW-0472">Membrane</keyword>
<evidence type="ECO:0000256" key="1">
    <source>
        <dbReference type="ARBA" id="ARBA00004141"/>
    </source>
</evidence>
<reference evidence="11" key="1">
    <citation type="submission" date="2014-02" db="EMBL/GenBank/DDBJ databases">
        <authorList>
            <person name="Genoscope - CEA"/>
        </authorList>
    </citation>
    <scope>NUCLEOTIDE SEQUENCE</scope>
    <source>
        <strain evidence="11">LS3</strain>
    </source>
</reference>
<gene>
    <name evidence="11" type="primary">cox3</name>
    <name evidence="11" type="ORF">GNLVRS02_ARAD0ZZ00858g</name>
</gene>
<accession>A0A060RCV0</accession>
<feature type="domain" description="Heme-copper oxidase subunit III family profile" evidence="10">
    <location>
        <begin position="27"/>
        <end position="294"/>
    </location>
</feature>
<protein>
    <recommendedName>
        <fullName evidence="3 8">Cytochrome c oxidase subunit 3</fullName>
    </recommendedName>
</protein>
<dbReference type="InterPro" id="IPR033945">
    <property type="entry name" value="Cyt_c_oxase_su3_dom"/>
</dbReference>
<dbReference type="PROSITE" id="PS50253">
    <property type="entry name" value="COX3"/>
    <property type="match status" value="1"/>
</dbReference>
<dbReference type="GO" id="GO:0005739">
    <property type="term" value="C:mitochondrion"/>
    <property type="evidence" value="ECO:0007669"/>
    <property type="project" value="TreeGrafter"/>
</dbReference>
<dbReference type="GO" id="GO:0016020">
    <property type="term" value="C:membrane"/>
    <property type="evidence" value="ECO:0007669"/>
    <property type="project" value="UniProtKB-SubCell"/>
</dbReference>
<dbReference type="Gene3D" id="1.10.287.70">
    <property type="match status" value="1"/>
</dbReference>
<keyword evidence="6 9" id="KW-1133">Transmembrane helix</keyword>
<evidence type="ECO:0000256" key="7">
    <source>
        <dbReference type="ARBA" id="ARBA00023136"/>
    </source>
</evidence>
<dbReference type="EMBL" id="HG937690">
    <property type="protein sequence ID" value="CDN40853.1"/>
    <property type="molecule type" value="Genomic_DNA"/>
</dbReference>
<evidence type="ECO:0000256" key="3">
    <source>
        <dbReference type="ARBA" id="ARBA00015944"/>
    </source>
</evidence>
<dbReference type="PANTHER" id="PTHR11403:SF7">
    <property type="entry name" value="CYTOCHROME C OXIDASE SUBUNIT 3"/>
    <property type="match status" value="1"/>
</dbReference>
<feature type="transmembrane region" description="Helical" evidence="9">
    <location>
        <begin position="104"/>
        <end position="126"/>
    </location>
</feature>
<dbReference type="GO" id="GO:0004129">
    <property type="term" value="F:cytochrome-c oxidase activity"/>
    <property type="evidence" value="ECO:0007669"/>
    <property type="project" value="InterPro"/>
</dbReference>
<dbReference type="CDD" id="cd01665">
    <property type="entry name" value="Cyt_c_Oxidase_III"/>
    <property type="match status" value="1"/>
</dbReference>
<dbReference type="Pfam" id="PF00510">
    <property type="entry name" value="COX3"/>
    <property type="match status" value="1"/>
</dbReference>
<evidence type="ECO:0000313" key="11">
    <source>
        <dbReference type="EMBL" id="CDN40853.1"/>
    </source>
</evidence>
<dbReference type="SUPFAM" id="SSF81452">
    <property type="entry name" value="Cytochrome c oxidase subunit III-like"/>
    <property type="match status" value="1"/>
</dbReference>
<feature type="transmembrane region" description="Helical" evidence="9">
    <location>
        <begin position="225"/>
        <end position="253"/>
    </location>
</feature>